<organism evidence="2 3">
    <name type="scientific">Lasius niger</name>
    <name type="common">Black garden ant</name>
    <dbReference type="NCBI Taxonomy" id="67767"/>
    <lineage>
        <taxon>Eukaryota</taxon>
        <taxon>Metazoa</taxon>
        <taxon>Ecdysozoa</taxon>
        <taxon>Arthropoda</taxon>
        <taxon>Hexapoda</taxon>
        <taxon>Insecta</taxon>
        <taxon>Pterygota</taxon>
        <taxon>Neoptera</taxon>
        <taxon>Endopterygota</taxon>
        <taxon>Hymenoptera</taxon>
        <taxon>Apocrita</taxon>
        <taxon>Aculeata</taxon>
        <taxon>Formicoidea</taxon>
        <taxon>Formicidae</taxon>
        <taxon>Formicinae</taxon>
        <taxon>Lasius</taxon>
        <taxon>Lasius</taxon>
    </lineage>
</organism>
<dbReference type="AlphaFoldDB" id="A0A0J7L3E5"/>
<dbReference type="PANTHER" id="PTHR15337">
    <property type="entry name" value="ANTERIOR GRADIENT PROTEIN-RELATED"/>
    <property type="match status" value="1"/>
</dbReference>
<dbReference type="SUPFAM" id="SSF52833">
    <property type="entry name" value="Thioredoxin-like"/>
    <property type="match status" value="1"/>
</dbReference>
<protein>
    <submittedName>
        <fullName evidence="2">Thioredoxin domain-containing protein 12-like protein</fullName>
    </submittedName>
</protein>
<dbReference type="PaxDb" id="67767-A0A0J7L3E5"/>
<dbReference type="InterPro" id="IPR051099">
    <property type="entry name" value="AGR/TXD"/>
</dbReference>
<dbReference type="OrthoDB" id="262308at2759"/>
<dbReference type="Proteomes" id="UP000036403">
    <property type="component" value="Unassembled WGS sequence"/>
</dbReference>
<dbReference type="Pfam" id="PF13899">
    <property type="entry name" value="Thioredoxin_7"/>
    <property type="match status" value="1"/>
</dbReference>
<evidence type="ECO:0000313" key="3">
    <source>
        <dbReference type="Proteomes" id="UP000036403"/>
    </source>
</evidence>
<reference evidence="2 3" key="1">
    <citation type="submission" date="2015-04" db="EMBL/GenBank/DDBJ databases">
        <title>Lasius niger genome sequencing.</title>
        <authorList>
            <person name="Konorov E.A."/>
            <person name="Nikitin M.A."/>
            <person name="Kirill M.V."/>
            <person name="Chang P."/>
        </authorList>
    </citation>
    <scope>NUCLEOTIDE SEQUENCE [LARGE SCALE GENOMIC DNA]</scope>
    <source>
        <tissue evidence="2">Whole</tissue>
    </source>
</reference>
<keyword evidence="3" id="KW-1185">Reference proteome</keyword>
<name>A0A0J7L3E5_LASNI</name>
<accession>A0A0J7L3E5</accession>
<dbReference type="STRING" id="67767.A0A0J7L3E5"/>
<proteinExistence type="predicted"/>
<dbReference type="PANTHER" id="PTHR15337:SF11">
    <property type="entry name" value="THIOREDOXIN DOMAIN-CONTAINING PROTEIN"/>
    <property type="match status" value="1"/>
</dbReference>
<gene>
    <name evidence="2" type="ORF">RF55_2749</name>
</gene>
<dbReference type="EMBL" id="LBMM01001089">
    <property type="protein sequence ID" value="KMQ96944.1"/>
    <property type="molecule type" value="Genomic_DNA"/>
</dbReference>
<evidence type="ECO:0000313" key="2">
    <source>
        <dbReference type="EMBL" id="KMQ96944.1"/>
    </source>
</evidence>
<dbReference type="GO" id="GO:0005783">
    <property type="term" value="C:endoplasmic reticulum"/>
    <property type="evidence" value="ECO:0007669"/>
    <property type="project" value="TreeGrafter"/>
</dbReference>
<sequence>MRYAKCLGSKNFTALACYIFGNAVAANDDSNYFGHMYKWKNLRDGFREAKICRKPIFLLIHKPGCPTCEKLKPKFINSIRLLDLSKHFVMVDARKGEIPAQDEARFQPDGTYVPRILFFTPDGEFMEDVYNRHPKADDKYKYFYNSTSQIIDSMILALERCSEESLVGTLDDKAKKE</sequence>
<evidence type="ECO:0000256" key="1">
    <source>
        <dbReference type="ARBA" id="ARBA00022729"/>
    </source>
</evidence>
<dbReference type="InterPro" id="IPR036249">
    <property type="entry name" value="Thioredoxin-like_sf"/>
</dbReference>
<comment type="caution">
    <text evidence="2">The sequence shown here is derived from an EMBL/GenBank/DDBJ whole genome shotgun (WGS) entry which is preliminary data.</text>
</comment>
<dbReference type="Gene3D" id="3.40.30.10">
    <property type="entry name" value="Glutaredoxin"/>
    <property type="match status" value="1"/>
</dbReference>
<keyword evidence="1" id="KW-0732">Signal</keyword>